<evidence type="ECO:0000313" key="2">
    <source>
        <dbReference type="Proteomes" id="UP000236738"/>
    </source>
</evidence>
<evidence type="ECO:0000313" key="1">
    <source>
        <dbReference type="EMBL" id="SEG49586.1"/>
    </source>
</evidence>
<dbReference type="AlphaFoldDB" id="A0A1H6AP91"/>
<dbReference type="EMBL" id="FNUS01000006">
    <property type="protein sequence ID" value="SEG49586.1"/>
    <property type="molecule type" value="Genomic_DNA"/>
</dbReference>
<reference evidence="2" key="1">
    <citation type="submission" date="2016-10" db="EMBL/GenBank/DDBJ databases">
        <authorList>
            <person name="Varghese N."/>
            <person name="Submissions S."/>
        </authorList>
    </citation>
    <scope>NUCLEOTIDE SEQUENCE [LARGE SCALE GENOMIC DNA]</scope>
    <source>
        <strain evidence="2">DSM 21580</strain>
    </source>
</reference>
<name>A0A1H6AP91_9FLAO</name>
<gene>
    <name evidence="1" type="ORF">SAMN05421847_2504</name>
</gene>
<proteinExistence type="predicted"/>
<protein>
    <submittedName>
        <fullName evidence="1">Uncharacterized protein</fullName>
    </submittedName>
</protein>
<sequence length="82" mass="9418">MKITFKIEYKYENGYVLARLLNLKENIELKVNAKLETFNIKNIAPSNALNTGNKQRTDLFVFCLKNKATLEKLTVGKIVELV</sequence>
<keyword evidence="2" id="KW-1185">Reference proteome</keyword>
<dbReference type="OrthoDB" id="9878409at2"/>
<dbReference type="Proteomes" id="UP000236738">
    <property type="component" value="Unassembled WGS sequence"/>
</dbReference>
<dbReference type="RefSeq" id="WP_103914363.1">
    <property type="nucleotide sequence ID" value="NZ_FNUS01000006.1"/>
</dbReference>
<accession>A0A1H6AP91</accession>
<organism evidence="1 2">
    <name type="scientific">Halpernia humi</name>
    <dbReference type="NCBI Taxonomy" id="493375"/>
    <lineage>
        <taxon>Bacteria</taxon>
        <taxon>Pseudomonadati</taxon>
        <taxon>Bacteroidota</taxon>
        <taxon>Flavobacteriia</taxon>
        <taxon>Flavobacteriales</taxon>
        <taxon>Weeksellaceae</taxon>
        <taxon>Chryseobacterium group</taxon>
        <taxon>Halpernia</taxon>
    </lineage>
</organism>